<evidence type="ECO:0000256" key="11">
    <source>
        <dbReference type="ARBA" id="ARBA00022824"/>
    </source>
</evidence>
<feature type="transmembrane region" description="Helical" evidence="21">
    <location>
        <begin position="145"/>
        <end position="163"/>
    </location>
</feature>
<dbReference type="Pfam" id="PF02516">
    <property type="entry name" value="STT3"/>
    <property type="match status" value="1"/>
</dbReference>
<evidence type="ECO:0000256" key="7">
    <source>
        <dbReference type="ARBA" id="ARBA00022676"/>
    </source>
</evidence>
<comment type="cofactor">
    <cofactor evidence="1">
        <name>Mn(2+)</name>
        <dbReference type="ChEBI" id="CHEBI:29035"/>
    </cofactor>
</comment>
<evidence type="ECO:0000256" key="14">
    <source>
        <dbReference type="ARBA" id="ARBA00023136"/>
    </source>
</evidence>
<accession>A0A179UM07</accession>
<dbReference type="GO" id="GO:0043687">
    <property type="term" value="P:post-translational protein modification"/>
    <property type="evidence" value="ECO:0007669"/>
    <property type="project" value="TreeGrafter"/>
</dbReference>
<dbReference type="VEuPathDB" id="FungiDB:BDBG_04234"/>
<feature type="transmembrane region" description="Helical" evidence="21">
    <location>
        <begin position="119"/>
        <end position="139"/>
    </location>
</feature>
<dbReference type="InterPro" id="IPR048307">
    <property type="entry name" value="STT3_N"/>
</dbReference>
<evidence type="ECO:0000256" key="20">
    <source>
        <dbReference type="SAM" id="MobiDB-lite"/>
    </source>
</evidence>
<dbReference type="AlphaFoldDB" id="A0A179UM07"/>
<keyword evidence="9 21" id="KW-0812">Transmembrane</keyword>
<evidence type="ECO:0000259" key="23">
    <source>
        <dbReference type="Pfam" id="PF21436"/>
    </source>
</evidence>
<feature type="domain" description="STT3/PglB/AglB core" evidence="23">
    <location>
        <begin position="534"/>
        <end position="582"/>
    </location>
</feature>
<feature type="transmembrane region" description="Helical" evidence="21">
    <location>
        <begin position="246"/>
        <end position="267"/>
    </location>
</feature>
<feature type="region of interest" description="Disordered" evidence="20">
    <location>
        <begin position="716"/>
        <end position="739"/>
    </location>
</feature>
<dbReference type="GO" id="GO:0018279">
    <property type="term" value="P:protein N-linked glycosylation via asparagine"/>
    <property type="evidence" value="ECO:0007669"/>
    <property type="project" value="TreeGrafter"/>
</dbReference>
<feature type="transmembrane region" description="Helical" evidence="21">
    <location>
        <begin position="303"/>
        <end position="329"/>
    </location>
</feature>
<dbReference type="FunFam" id="3.40.50.12610:FF:000001">
    <property type="entry name" value="Dolichyl-diphosphooligosaccharide--protein glycosyltransferase subunit STT3B"/>
    <property type="match status" value="1"/>
</dbReference>
<evidence type="ECO:0000256" key="12">
    <source>
        <dbReference type="ARBA" id="ARBA00022842"/>
    </source>
</evidence>
<feature type="transmembrane region" description="Helical" evidence="21">
    <location>
        <begin position="91"/>
        <end position="107"/>
    </location>
</feature>
<dbReference type="GO" id="GO:0004579">
    <property type="term" value="F:dolichyl-diphosphooligosaccharide-protein glycotransferase activity"/>
    <property type="evidence" value="ECO:0007669"/>
    <property type="project" value="UniProtKB-EC"/>
</dbReference>
<feature type="transmembrane region" description="Helical" evidence="21">
    <location>
        <begin position="175"/>
        <end position="191"/>
    </location>
</feature>
<dbReference type="RefSeq" id="XP_002625365.1">
    <property type="nucleotide sequence ID" value="XM_002625319.1"/>
</dbReference>
<dbReference type="EC" id="2.4.99.18" evidence="6"/>
<evidence type="ECO:0000256" key="13">
    <source>
        <dbReference type="ARBA" id="ARBA00022989"/>
    </source>
</evidence>
<evidence type="ECO:0000256" key="18">
    <source>
        <dbReference type="ARBA" id="ARBA00059243"/>
    </source>
</evidence>
<dbReference type="KEGG" id="bgh:BDBG_04234"/>
<keyword evidence="16" id="KW-0464">Manganese</keyword>
<dbReference type="EMBL" id="GG657454">
    <property type="protein sequence ID" value="OAT08268.1"/>
    <property type="molecule type" value="Genomic_DNA"/>
</dbReference>
<dbReference type="GeneID" id="8505064"/>
<keyword evidence="12" id="KW-0460">Magnesium</keyword>
<dbReference type="UniPathway" id="UPA00378"/>
<evidence type="ECO:0000256" key="17">
    <source>
        <dbReference type="ARBA" id="ARBA00048829"/>
    </source>
</evidence>
<evidence type="ECO:0000259" key="22">
    <source>
        <dbReference type="Pfam" id="PF02516"/>
    </source>
</evidence>
<evidence type="ECO:0000256" key="15">
    <source>
        <dbReference type="ARBA" id="ARBA00023180"/>
    </source>
</evidence>
<feature type="compositionally biased region" description="Basic residues" evidence="20">
    <location>
        <begin position="721"/>
        <end position="739"/>
    </location>
</feature>
<proteinExistence type="inferred from homology"/>
<dbReference type="OrthoDB" id="10261066at2759"/>
<feature type="transmembrane region" description="Helical" evidence="21">
    <location>
        <begin position="21"/>
        <end position="43"/>
    </location>
</feature>
<dbReference type="InterPro" id="IPR003674">
    <property type="entry name" value="Oligo_trans_STT3"/>
</dbReference>
<feature type="transmembrane region" description="Helical" evidence="21">
    <location>
        <begin position="391"/>
        <end position="409"/>
    </location>
</feature>
<sequence>MATAAIEPVLKGAASSNSRGLLRVTILVLIAAAAVSSRLFSVIRFESIIHEFDPWFNFRATKYLVKHGFYRFWDWFDDRTWHPLGRVTGGTLYPGLMVTSGVIYHILRFLSIPVDIRNICVMLAPGFSGLTAIAMYLLTCEMSPSPSAGLLAAAFMGIVPGYISRSVAGSYDNEAIAIFLLVFTFFLWIKAVKNGSIMWGVLTALFYGYMVSAWGGYVFITNLIPLHVFVLICMGRYSSRLYISYTTWYALGTLASMQIPFVGFLPIRSSDHMSALGIFGLIQVVAFVEFLRSQVPGKQFQTLLTSLVLLIFGVSFLGLVLLTVSGVIAPWSGRFYSLWDTGYAKIHIPIIASVSEHQPTAWPAFFFDLNMLIWLFPAGVYLCFRKLKDEHVFVIIYAVLASYFAGVMVRLMLTLTPIVCVAAAMVLSHILDTYLLTSPPEPDDSDKPSQGGLLSARKQVVGIHSKLSKGLISTSVIVYLLLFVAHCTWVTSNAYSSPSVVLASKLLDGSQFIIDDFREAYYWLRQNTPENAKIMSWWDYGYQIGGMADRPTLVDNNTWNNTHIATVGKAMSSREEVSYPILRQHDVDYVLIVFGGLLGYSGDDLNKFLWMVRIAEGIWPDEVKERDFFTARGEYRVDEEATPTMRNSLMYKMSYYNFNALFPGGEAADRVRGVRLPAQGPQLTTLDEAFTSENWIIRIYKVKDLDNVGRDHNSAAAFDKGHKKKKALKKRGPRVLRTE</sequence>
<keyword evidence="14 21" id="KW-0472">Membrane</keyword>
<dbReference type="InterPro" id="IPR048999">
    <property type="entry name" value="STT3-PglB_core"/>
</dbReference>
<comment type="catalytic activity">
    <reaction evidence="17">
        <text>a di-trans,poly-cis-dolichyl diphosphooligosaccharide + L-asparaginyl-[protein] = N(4)-(oligosaccharide-(1-&gt;4)-N-acetyl-beta-D-glucosaminyl-(1-&gt;4)-N-acetyl-beta-D-glucosaminyl)-L-asparaginyl-[protein] + a di-trans,poly-cis-dolichyl diphosphate + H(+)</text>
        <dbReference type="Rhea" id="RHEA:22980"/>
        <dbReference type="Rhea" id="RHEA-COMP:12804"/>
        <dbReference type="Rhea" id="RHEA-COMP:12805"/>
        <dbReference type="Rhea" id="RHEA-COMP:19506"/>
        <dbReference type="Rhea" id="RHEA-COMP:19509"/>
        <dbReference type="ChEBI" id="CHEBI:15378"/>
        <dbReference type="ChEBI" id="CHEBI:50347"/>
        <dbReference type="ChEBI" id="CHEBI:57497"/>
        <dbReference type="ChEBI" id="CHEBI:57570"/>
        <dbReference type="ChEBI" id="CHEBI:132529"/>
        <dbReference type="EC" id="2.4.99.18"/>
    </reaction>
</comment>
<comment type="function">
    <text evidence="18">Catalytic subunit of the oligosaccharyl transferase (OST) complex that catalyzes the initial transfer of a defined glycan (Glc(3)Man(9)GlcNAc(2) in eukaryotes) from the lipid carrier dolichol-pyrophosphate to an asparagine residue within an Asn-X-Ser/Thr consensus motif in nascent polypeptide chains, the first step in protein N-glycosylation. N-glycosylation occurs cotranslationally and the complex associates with the Sec61 complex at the channel-forming translocon complex that mediates protein translocation across the endoplasmic reticulum (ER). All subunits are required for a maximal enzyme activity. This subunit contains the active site and the acceptor peptide and donor lipid-linked oligosaccharide (LLO) binding pockets.</text>
</comment>
<evidence type="ECO:0000313" key="25">
    <source>
        <dbReference type="Proteomes" id="UP000002038"/>
    </source>
</evidence>
<keyword evidence="7" id="KW-0328">Glycosyltransferase</keyword>
<protein>
    <recommendedName>
        <fullName evidence="19">Dolichyl-diphosphooligosaccharide--protein glycosyltransferase subunit STT3</fullName>
        <ecNumber evidence="6">2.4.99.18</ecNumber>
    </recommendedName>
</protein>
<organism evidence="24 25">
    <name type="scientific">Blastomyces gilchristii (strain SLH14081)</name>
    <name type="common">Blastomyces dermatitidis</name>
    <dbReference type="NCBI Taxonomy" id="559298"/>
    <lineage>
        <taxon>Eukaryota</taxon>
        <taxon>Fungi</taxon>
        <taxon>Dikarya</taxon>
        <taxon>Ascomycota</taxon>
        <taxon>Pezizomycotina</taxon>
        <taxon>Eurotiomycetes</taxon>
        <taxon>Eurotiomycetidae</taxon>
        <taxon>Onygenales</taxon>
        <taxon>Ajellomycetaceae</taxon>
        <taxon>Blastomyces</taxon>
    </lineage>
</organism>
<keyword evidence="11" id="KW-0256">Endoplasmic reticulum</keyword>
<dbReference type="PANTHER" id="PTHR13872">
    <property type="entry name" value="DOLICHYL-DIPHOSPHOOLIGOSACCHARIDE--PROTEIN GLYCOSYLTRANSFERASE SUBUNIT"/>
    <property type="match status" value="1"/>
</dbReference>
<dbReference type="GO" id="GO:0008250">
    <property type="term" value="C:oligosaccharyltransferase complex"/>
    <property type="evidence" value="ECO:0007669"/>
    <property type="project" value="UniProtKB-ARBA"/>
</dbReference>
<evidence type="ECO:0000256" key="9">
    <source>
        <dbReference type="ARBA" id="ARBA00022692"/>
    </source>
</evidence>
<evidence type="ECO:0000256" key="21">
    <source>
        <dbReference type="SAM" id="Phobius"/>
    </source>
</evidence>
<evidence type="ECO:0000256" key="6">
    <source>
        <dbReference type="ARBA" id="ARBA00012605"/>
    </source>
</evidence>
<keyword evidence="10" id="KW-0479">Metal-binding</keyword>
<keyword evidence="8" id="KW-0808">Transferase</keyword>
<dbReference type="Gene3D" id="3.40.50.12610">
    <property type="match status" value="1"/>
</dbReference>
<comment type="cofactor">
    <cofactor evidence="2">
        <name>Mg(2+)</name>
        <dbReference type="ChEBI" id="CHEBI:18420"/>
    </cofactor>
</comment>
<feature type="transmembrane region" description="Helical" evidence="21">
    <location>
        <begin position="273"/>
        <end position="291"/>
    </location>
</feature>
<dbReference type="Proteomes" id="UP000002038">
    <property type="component" value="Unassembled WGS sequence"/>
</dbReference>
<keyword evidence="13 21" id="KW-1133">Transmembrane helix</keyword>
<keyword evidence="25" id="KW-1185">Reference proteome</keyword>
<dbReference type="Pfam" id="PF21436">
    <property type="entry name" value="STT3-PglB_core"/>
    <property type="match status" value="1"/>
</dbReference>
<evidence type="ECO:0000256" key="2">
    <source>
        <dbReference type="ARBA" id="ARBA00001946"/>
    </source>
</evidence>
<evidence type="ECO:0000256" key="4">
    <source>
        <dbReference type="ARBA" id="ARBA00004922"/>
    </source>
</evidence>
<dbReference type="PANTHER" id="PTHR13872:SF1">
    <property type="entry name" value="DOLICHYL-DIPHOSPHOOLIGOSACCHARIDE--PROTEIN GLYCOSYLTRANSFERASE SUBUNIT STT3B"/>
    <property type="match status" value="1"/>
</dbReference>
<evidence type="ECO:0000256" key="8">
    <source>
        <dbReference type="ARBA" id="ARBA00022679"/>
    </source>
</evidence>
<evidence type="ECO:0000256" key="5">
    <source>
        <dbReference type="ARBA" id="ARBA00010810"/>
    </source>
</evidence>
<comment type="pathway">
    <text evidence="4">Protein modification; protein glycosylation.</text>
</comment>
<evidence type="ECO:0000256" key="16">
    <source>
        <dbReference type="ARBA" id="ARBA00023211"/>
    </source>
</evidence>
<feature type="transmembrane region" description="Helical" evidence="21">
    <location>
        <begin position="211"/>
        <end position="234"/>
    </location>
</feature>
<comment type="subcellular location">
    <subcellularLocation>
        <location evidence="3">Endoplasmic reticulum membrane</location>
        <topology evidence="3">Multi-pass membrane protein</topology>
    </subcellularLocation>
</comment>
<reference evidence="25" key="1">
    <citation type="journal article" date="2015" name="PLoS Genet.">
        <title>The dynamic genome and transcriptome of the human fungal pathogen Blastomyces and close relative Emmonsia.</title>
        <authorList>
            <person name="Munoz J.F."/>
            <person name="Gauthier G.M."/>
            <person name="Desjardins C.A."/>
            <person name="Gallo J.E."/>
            <person name="Holder J."/>
            <person name="Sullivan T.D."/>
            <person name="Marty A.J."/>
            <person name="Carmen J.C."/>
            <person name="Chen Z."/>
            <person name="Ding L."/>
            <person name="Gujja S."/>
            <person name="Magrini V."/>
            <person name="Misas E."/>
            <person name="Mitreva M."/>
            <person name="Priest M."/>
            <person name="Saif S."/>
            <person name="Whiston E.A."/>
            <person name="Young S."/>
            <person name="Zeng Q."/>
            <person name="Goldman W.E."/>
            <person name="Mardis E.R."/>
            <person name="Taylor J.W."/>
            <person name="McEwen J.G."/>
            <person name="Clay O.K."/>
            <person name="Klein B.S."/>
            <person name="Cuomo C.A."/>
        </authorList>
    </citation>
    <scope>NUCLEOTIDE SEQUENCE [LARGE SCALE GENOMIC DNA]</scope>
    <source>
        <strain evidence="25">SLH14081</strain>
    </source>
</reference>
<evidence type="ECO:0000256" key="1">
    <source>
        <dbReference type="ARBA" id="ARBA00001936"/>
    </source>
</evidence>
<evidence type="ECO:0000256" key="3">
    <source>
        <dbReference type="ARBA" id="ARBA00004477"/>
    </source>
</evidence>
<comment type="similarity">
    <text evidence="5">Belongs to the STT3 family.</text>
</comment>
<evidence type="ECO:0000256" key="10">
    <source>
        <dbReference type="ARBA" id="ARBA00022723"/>
    </source>
</evidence>
<evidence type="ECO:0000256" key="19">
    <source>
        <dbReference type="ARBA" id="ARBA00067960"/>
    </source>
</evidence>
<dbReference type="STRING" id="559298.A0A179UM07"/>
<gene>
    <name evidence="24" type="ORF">BDBG_04234</name>
</gene>
<feature type="transmembrane region" description="Helical" evidence="21">
    <location>
        <begin position="364"/>
        <end position="384"/>
    </location>
</feature>
<feature type="domain" description="Oligosaccharyl transferase STT3 N-terminal" evidence="22">
    <location>
        <begin position="22"/>
        <end position="422"/>
    </location>
</feature>
<evidence type="ECO:0000313" key="24">
    <source>
        <dbReference type="EMBL" id="OAT08268.1"/>
    </source>
</evidence>
<name>A0A179UM07_BLAGS</name>
<keyword evidence="15" id="KW-0325">Glycoprotein</keyword>
<dbReference type="GO" id="GO:0046872">
    <property type="term" value="F:metal ion binding"/>
    <property type="evidence" value="ECO:0007669"/>
    <property type="project" value="UniProtKB-KW"/>
</dbReference>